<comment type="caution">
    <text evidence="1">The sequence shown here is derived from an EMBL/GenBank/DDBJ whole genome shotgun (WGS) entry which is preliminary data.</text>
</comment>
<dbReference type="EMBL" id="VSSQ01021434">
    <property type="protein sequence ID" value="MPM67016.1"/>
    <property type="molecule type" value="Genomic_DNA"/>
</dbReference>
<proteinExistence type="predicted"/>
<protein>
    <submittedName>
        <fullName evidence="1">Uncharacterized protein</fullName>
    </submittedName>
</protein>
<organism evidence="1">
    <name type="scientific">bioreactor metagenome</name>
    <dbReference type="NCBI Taxonomy" id="1076179"/>
    <lineage>
        <taxon>unclassified sequences</taxon>
        <taxon>metagenomes</taxon>
        <taxon>ecological metagenomes</taxon>
    </lineage>
</organism>
<dbReference type="AlphaFoldDB" id="A0A645BNR7"/>
<accession>A0A645BNR7</accession>
<name>A0A645BNR7_9ZZZZ</name>
<gene>
    <name evidence="1" type="ORF">SDC9_113931</name>
</gene>
<evidence type="ECO:0000313" key="1">
    <source>
        <dbReference type="EMBL" id="MPM67016.1"/>
    </source>
</evidence>
<reference evidence="1" key="1">
    <citation type="submission" date="2019-08" db="EMBL/GenBank/DDBJ databases">
        <authorList>
            <person name="Kucharzyk K."/>
            <person name="Murdoch R.W."/>
            <person name="Higgins S."/>
            <person name="Loffler F."/>
        </authorList>
    </citation>
    <scope>NUCLEOTIDE SEQUENCE</scope>
</reference>
<sequence length="101" mass="11457">MCNGQHHLLARFEQFARPFIGFLQLFSVTVTAGDVAPNECEEDDRQQYGSQRYKTDGLYGALPHLAPQLCLLQTSFGDFLFQPFDQAVYPHAQYAVSLLEQ</sequence>